<reference evidence="3 4" key="1">
    <citation type="submission" date="2023-07" db="EMBL/GenBank/DDBJ databases">
        <authorList>
            <person name="Lian W.-H."/>
        </authorList>
    </citation>
    <scope>NUCLEOTIDE SEQUENCE [LARGE SCALE GENOMIC DNA]</scope>
    <source>
        <strain evidence="3 4">SYSU DXS3180</strain>
    </source>
</reference>
<evidence type="ECO:0000259" key="2">
    <source>
        <dbReference type="Pfam" id="PF00582"/>
    </source>
</evidence>
<comment type="caution">
    <text evidence="3">The sequence shown here is derived from an EMBL/GenBank/DDBJ whole genome shotgun (WGS) entry which is preliminary data.</text>
</comment>
<name>A0ABV3ZJ05_9BACT</name>
<dbReference type="EMBL" id="JAULBC010000007">
    <property type="protein sequence ID" value="MEX6689871.1"/>
    <property type="molecule type" value="Genomic_DNA"/>
</dbReference>
<feature type="domain" description="UspA" evidence="2">
    <location>
        <begin position="1"/>
        <end position="141"/>
    </location>
</feature>
<dbReference type="CDD" id="cd00293">
    <property type="entry name" value="USP-like"/>
    <property type="match status" value="1"/>
</dbReference>
<dbReference type="Gene3D" id="3.40.50.12370">
    <property type="match status" value="1"/>
</dbReference>
<evidence type="ECO:0000313" key="4">
    <source>
        <dbReference type="Proteomes" id="UP001560573"/>
    </source>
</evidence>
<keyword evidence="4" id="KW-1185">Reference proteome</keyword>
<proteinExistence type="inferred from homology"/>
<dbReference type="PANTHER" id="PTHR46268">
    <property type="entry name" value="STRESS RESPONSE PROTEIN NHAX"/>
    <property type="match status" value="1"/>
</dbReference>
<dbReference type="Pfam" id="PF00582">
    <property type="entry name" value="Usp"/>
    <property type="match status" value="1"/>
</dbReference>
<evidence type="ECO:0000313" key="3">
    <source>
        <dbReference type="EMBL" id="MEX6689871.1"/>
    </source>
</evidence>
<sequence>MKTIIALTDFSANSLNAVNYAADMASLIRARVTIMYVIPVPMSGSEVPAPADKLQDLENEAQVELNAVKEKVMARTNEPIIVHTEIKFGNLLPELKEYCATTKPFAVVMGEESAGAVERLLLGGSAVIAMREIYWPLILVPFNAHFEGIRKIALACDLKKVFETVHVAAIKAFVREFDAELYVLNISDGGQNAFDGDAVSESMMLQKMLSDLNPKYYFVSSKDVDNTIQKFVVDHDMDMLMIIPKKHLFPSTLFSPRHSKKLLLEAEVPIISIHA</sequence>
<dbReference type="Proteomes" id="UP001560573">
    <property type="component" value="Unassembled WGS sequence"/>
</dbReference>
<dbReference type="InterPro" id="IPR006016">
    <property type="entry name" value="UspA"/>
</dbReference>
<protein>
    <submittedName>
        <fullName evidence="3">Universal stress protein</fullName>
    </submittedName>
</protein>
<evidence type="ECO:0000256" key="1">
    <source>
        <dbReference type="ARBA" id="ARBA00008791"/>
    </source>
</evidence>
<dbReference type="SUPFAM" id="SSF52402">
    <property type="entry name" value="Adenine nucleotide alpha hydrolases-like"/>
    <property type="match status" value="1"/>
</dbReference>
<gene>
    <name evidence="3" type="ORF">QTN47_20355</name>
</gene>
<dbReference type="RefSeq" id="WP_369331278.1">
    <property type="nucleotide sequence ID" value="NZ_JAULBC010000007.1"/>
</dbReference>
<comment type="similarity">
    <text evidence="1">Belongs to the universal stress protein A family.</text>
</comment>
<dbReference type="PANTHER" id="PTHR46268:SF6">
    <property type="entry name" value="UNIVERSAL STRESS PROTEIN UP12"/>
    <property type="match status" value="1"/>
</dbReference>
<organism evidence="3 4">
    <name type="scientific">Danxiaibacter flavus</name>
    <dbReference type="NCBI Taxonomy" id="3049108"/>
    <lineage>
        <taxon>Bacteria</taxon>
        <taxon>Pseudomonadati</taxon>
        <taxon>Bacteroidota</taxon>
        <taxon>Chitinophagia</taxon>
        <taxon>Chitinophagales</taxon>
        <taxon>Chitinophagaceae</taxon>
        <taxon>Danxiaibacter</taxon>
    </lineage>
</organism>
<accession>A0ABV3ZJ05</accession>